<feature type="domain" description="Aminotransferase class I/classII large" evidence="9">
    <location>
        <begin position="35"/>
        <end position="392"/>
    </location>
</feature>
<dbReference type="InterPro" id="IPR004838">
    <property type="entry name" value="NHTrfase_class1_PyrdxlP-BS"/>
</dbReference>
<dbReference type="Gene3D" id="3.40.640.10">
    <property type="entry name" value="Type I PLP-dependent aspartate aminotransferase-like (Major domain)"/>
    <property type="match status" value="1"/>
</dbReference>
<comment type="subunit">
    <text evidence="3">Homodimer.</text>
</comment>
<dbReference type="SUPFAM" id="SSF53383">
    <property type="entry name" value="PLP-dependent transferases"/>
    <property type="match status" value="1"/>
</dbReference>
<evidence type="ECO:0000256" key="7">
    <source>
        <dbReference type="ARBA" id="ARBA00049185"/>
    </source>
</evidence>
<comment type="catalytic activity">
    <reaction evidence="7">
        <text>L-aspartate + 2-oxoglutarate = oxaloacetate + L-glutamate</text>
        <dbReference type="Rhea" id="RHEA:21824"/>
        <dbReference type="ChEBI" id="CHEBI:16452"/>
        <dbReference type="ChEBI" id="CHEBI:16810"/>
        <dbReference type="ChEBI" id="CHEBI:29985"/>
        <dbReference type="ChEBI" id="CHEBI:29991"/>
        <dbReference type="EC" id="2.6.1.1"/>
    </reaction>
</comment>
<evidence type="ECO:0000256" key="3">
    <source>
        <dbReference type="ARBA" id="ARBA00011738"/>
    </source>
</evidence>
<dbReference type="PANTHER" id="PTHR46383:SF1">
    <property type="entry name" value="ASPARTATE AMINOTRANSFERASE"/>
    <property type="match status" value="1"/>
</dbReference>
<proteinExistence type="inferred from homology"/>
<gene>
    <name evidence="10" type="ORF">H1D41_05465</name>
</gene>
<comment type="similarity">
    <text evidence="2 8">Belongs to the class-I pyridoxal-phosphate-dependent aminotransferase family.</text>
</comment>
<name>A0A8J7IM54_9RHOB</name>
<evidence type="ECO:0000256" key="6">
    <source>
        <dbReference type="ARBA" id="ARBA00022898"/>
    </source>
</evidence>
<dbReference type="GO" id="GO:0006520">
    <property type="term" value="P:amino acid metabolic process"/>
    <property type="evidence" value="ECO:0007669"/>
    <property type="project" value="InterPro"/>
</dbReference>
<evidence type="ECO:0000256" key="4">
    <source>
        <dbReference type="ARBA" id="ARBA00022576"/>
    </source>
</evidence>
<evidence type="ECO:0000313" key="11">
    <source>
        <dbReference type="Proteomes" id="UP000640583"/>
    </source>
</evidence>
<dbReference type="GO" id="GO:0030170">
    <property type="term" value="F:pyridoxal phosphate binding"/>
    <property type="evidence" value="ECO:0007669"/>
    <property type="project" value="InterPro"/>
</dbReference>
<keyword evidence="11" id="KW-1185">Reference proteome</keyword>
<dbReference type="EMBL" id="JADCKQ010000003">
    <property type="protein sequence ID" value="MBI1493081.1"/>
    <property type="molecule type" value="Genomic_DNA"/>
</dbReference>
<dbReference type="CDD" id="cd00609">
    <property type="entry name" value="AAT_like"/>
    <property type="match status" value="1"/>
</dbReference>
<evidence type="ECO:0000256" key="8">
    <source>
        <dbReference type="RuleBase" id="RU000481"/>
    </source>
</evidence>
<keyword evidence="6" id="KW-0663">Pyridoxal phosphate</keyword>
<dbReference type="FunFam" id="3.40.640.10:FF:000033">
    <property type="entry name" value="Aspartate aminotransferase"/>
    <property type="match status" value="1"/>
</dbReference>
<dbReference type="InterPro" id="IPR015424">
    <property type="entry name" value="PyrdxlP-dep_Trfase"/>
</dbReference>
<evidence type="ECO:0000256" key="1">
    <source>
        <dbReference type="ARBA" id="ARBA00001933"/>
    </source>
</evidence>
<dbReference type="InterPro" id="IPR015421">
    <property type="entry name" value="PyrdxlP-dep_Trfase_major"/>
</dbReference>
<accession>A0A8J7IM54</accession>
<evidence type="ECO:0000256" key="5">
    <source>
        <dbReference type="ARBA" id="ARBA00022679"/>
    </source>
</evidence>
<keyword evidence="4 8" id="KW-0032">Aminotransferase</keyword>
<organism evidence="10 11">
    <name type="scientific">Halocynthiibacter styelae</name>
    <dbReference type="NCBI Taxonomy" id="2761955"/>
    <lineage>
        <taxon>Bacteria</taxon>
        <taxon>Pseudomonadati</taxon>
        <taxon>Pseudomonadota</taxon>
        <taxon>Alphaproteobacteria</taxon>
        <taxon>Rhodobacterales</taxon>
        <taxon>Paracoccaceae</taxon>
        <taxon>Halocynthiibacter</taxon>
    </lineage>
</organism>
<keyword evidence="5 8" id="KW-0808">Transferase</keyword>
<evidence type="ECO:0000313" key="10">
    <source>
        <dbReference type="EMBL" id="MBI1493081.1"/>
    </source>
</evidence>
<dbReference type="Pfam" id="PF00155">
    <property type="entry name" value="Aminotran_1_2"/>
    <property type="match status" value="1"/>
</dbReference>
<dbReference type="InterPro" id="IPR015422">
    <property type="entry name" value="PyrdxlP-dep_Trfase_small"/>
</dbReference>
<evidence type="ECO:0000259" key="9">
    <source>
        <dbReference type="Pfam" id="PF00155"/>
    </source>
</evidence>
<dbReference type="GO" id="GO:0004069">
    <property type="term" value="F:L-aspartate:2-oxoglutarate aminotransferase activity"/>
    <property type="evidence" value="ECO:0007669"/>
    <property type="project" value="UniProtKB-EC"/>
</dbReference>
<dbReference type="PROSITE" id="PS00105">
    <property type="entry name" value="AA_TRANSFER_CLASS_1"/>
    <property type="match status" value="1"/>
</dbReference>
<dbReference type="Proteomes" id="UP000640583">
    <property type="component" value="Unassembled WGS sequence"/>
</dbReference>
<dbReference type="InterPro" id="IPR004839">
    <property type="entry name" value="Aminotransferase_I/II_large"/>
</dbReference>
<comment type="caution">
    <text evidence="10">The sequence shown here is derived from an EMBL/GenBank/DDBJ whole genome shotgun (WGS) entry which is preliminary data.</text>
</comment>
<dbReference type="RefSeq" id="WP_228847937.1">
    <property type="nucleotide sequence ID" value="NZ_JADCKQ010000003.1"/>
</dbReference>
<dbReference type="Gene3D" id="3.90.1150.10">
    <property type="entry name" value="Aspartate Aminotransferase, domain 1"/>
    <property type="match status" value="1"/>
</dbReference>
<evidence type="ECO:0000256" key="2">
    <source>
        <dbReference type="ARBA" id="ARBA00007441"/>
    </source>
</evidence>
<dbReference type="AlphaFoldDB" id="A0A8J7IM54"/>
<reference evidence="10" key="1">
    <citation type="submission" date="2020-10" db="EMBL/GenBank/DDBJ databases">
        <title>Paenihalocynthiibacter styelae gen. nov., sp. nov., isolated from stalked sea squirt Styela clava.</title>
        <authorList>
            <person name="Kim Y.-O."/>
            <person name="Yoon J.-H."/>
        </authorList>
    </citation>
    <scope>NUCLEOTIDE SEQUENCE</scope>
    <source>
        <strain evidence="10">MYP1-1</strain>
    </source>
</reference>
<protein>
    <recommendedName>
        <fullName evidence="8">Aminotransferase</fullName>
        <ecNumber evidence="8">2.6.1.-</ecNumber>
    </recommendedName>
</protein>
<dbReference type="PANTHER" id="PTHR46383">
    <property type="entry name" value="ASPARTATE AMINOTRANSFERASE"/>
    <property type="match status" value="1"/>
</dbReference>
<dbReference type="EC" id="2.6.1.-" evidence="8"/>
<comment type="cofactor">
    <cofactor evidence="1 8">
        <name>pyridoxal 5'-phosphate</name>
        <dbReference type="ChEBI" id="CHEBI:597326"/>
    </cofactor>
</comment>
<sequence length="402" mass="42941">MAELIRSDRAASLQLSEIVKISEAARARQAEGHPVLTFGTGEPDFKTPENVIAAAHKAALAGDTGYPPTAGKPALREAIAMDAERFCGFRPEIAEIMVSTGAKQVIHNAFAATVNPGDEVIMPAPYWTSYADIVDFCQGEMVTVPCGADQGFRLTPDALEAAITDKTRWLMLNTPGNPSGAMYSGEDLEALAEVLRKHPQVWVIADEIYMHITYAPFTSFRKAAPDLADRTLIVNGVSKSYAMTGWRLGWGIGPVELIKAMTAIQGQCTSGASSISQAAALEALTGPQNLLAERCDAFRARRDMVVDALNAVDGITCEVPGGAFYVYPNCEGLFGRTTSGGKLIENDADVCEYILNEGNVALVPGRAFGLPGHFRLSYAYSDADLTEGCARIARAVNELKGA</sequence>
<dbReference type="InterPro" id="IPR050596">
    <property type="entry name" value="AspAT/PAT-like"/>
</dbReference>